<dbReference type="PANTHER" id="PTHR43464">
    <property type="entry name" value="METHYLTRANSFERASE"/>
    <property type="match status" value="1"/>
</dbReference>
<evidence type="ECO:0000256" key="2">
    <source>
        <dbReference type="ARBA" id="ARBA00022679"/>
    </source>
</evidence>
<comment type="caution">
    <text evidence="5">The sequence shown here is derived from an EMBL/GenBank/DDBJ whole genome shotgun (WGS) entry which is preliminary data.</text>
</comment>
<dbReference type="Proteomes" id="UP000318212">
    <property type="component" value="Unassembled WGS sequence"/>
</dbReference>
<feature type="domain" description="Methyltransferase" evidence="4">
    <location>
        <begin position="78"/>
        <end position="170"/>
    </location>
</feature>
<organism evidence="5 6">
    <name type="scientific">Marilutibacter aestuarii</name>
    <dbReference type="NCBI Taxonomy" id="1706195"/>
    <lineage>
        <taxon>Bacteria</taxon>
        <taxon>Pseudomonadati</taxon>
        <taxon>Pseudomonadota</taxon>
        <taxon>Gammaproteobacteria</taxon>
        <taxon>Lysobacterales</taxon>
        <taxon>Lysobacteraceae</taxon>
        <taxon>Marilutibacter</taxon>
    </lineage>
</organism>
<dbReference type="OrthoDB" id="9804312at2"/>
<dbReference type="EMBL" id="VICE01000041">
    <property type="protein sequence ID" value="TQD49666.1"/>
    <property type="molecule type" value="Genomic_DNA"/>
</dbReference>
<dbReference type="PANTHER" id="PTHR43464:SF19">
    <property type="entry name" value="UBIQUINONE BIOSYNTHESIS O-METHYLTRANSFERASE, MITOCHONDRIAL"/>
    <property type="match status" value="1"/>
</dbReference>
<gene>
    <name evidence="5" type="ORF">FKV25_04250</name>
</gene>
<dbReference type="CDD" id="cd02440">
    <property type="entry name" value="AdoMet_MTases"/>
    <property type="match status" value="1"/>
</dbReference>
<dbReference type="AlphaFoldDB" id="A0A508AID9"/>
<dbReference type="Gene3D" id="3.40.50.150">
    <property type="entry name" value="Vaccinia Virus protein VP39"/>
    <property type="match status" value="1"/>
</dbReference>
<protein>
    <submittedName>
        <fullName evidence="5">Methyltransferase domain-containing protein</fullName>
    </submittedName>
</protein>
<keyword evidence="1 5" id="KW-0489">Methyltransferase</keyword>
<evidence type="ECO:0000313" key="6">
    <source>
        <dbReference type="Proteomes" id="UP000318212"/>
    </source>
</evidence>
<accession>A0A508AID9</accession>
<sequence>MRSWSWRQFRHSSCTDAIVTTPEADQRHYWDGLSELDPDAAVIDPNDHRGLKNAYLASIRDRAFKEGVDRRGIRQGTVLDLGCGSGSSTLPLLREGHSVVGVDISPGLLRHASIRCQNEDALFVLTDGRCLPLARDSLDAAVTYVVLSYIVDDARVLRVMDDVRQALSPGAPFIMIEQARRRRRTMENGRKVQRTLTEWSRLLALAGFTLERRTILRHGRFPSTPLIRAGLLPSRAWGLARRMEAIVASRSGVFPWDYAEVCFEASA</sequence>
<dbReference type="InterPro" id="IPR041698">
    <property type="entry name" value="Methyltransf_25"/>
</dbReference>
<keyword evidence="3" id="KW-0949">S-adenosyl-L-methionine</keyword>
<dbReference type="SUPFAM" id="SSF53335">
    <property type="entry name" value="S-adenosyl-L-methionine-dependent methyltransferases"/>
    <property type="match status" value="1"/>
</dbReference>
<dbReference type="GO" id="GO:0032259">
    <property type="term" value="P:methylation"/>
    <property type="evidence" value="ECO:0007669"/>
    <property type="project" value="UniProtKB-KW"/>
</dbReference>
<keyword evidence="2 5" id="KW-0808">Transferase</keyword>
<dbReference type="Pfam" id="PF13649">
    <property type="entry name" value="Methyltransf_25"/>
    <property type="match status" value="1"/>
</dbReference>
<keyword evidence="6" id="KW-1185">Reference proteome</keyword>
<dbReference type="InterPro" id="IPR029063">
    <property type="entry name" value="SAM-dependent_MTases_sf"/>
</dbReference>
<evidence type="ECO:0000256" key="3">
    <source>
        <dbReference type="ARBA" id="ARBA00022691"/>
    </source>
</evidence>
<dbReference type="GO" id="GO:0008168">
    <property type="term" value="F:methyltransferase activity"/>
    <property type="evidence" value="ECO:0007669"/>
    <property type="project" value="UniProtKB-KW"/>
</dbReference>
<reference evidence="5 6" key="1">
    <citation type="submission" date="2019-06" db="EMBL/GenBank/DDBJ databases">
        <title>Lysobacter alkalisoli sp. nov. isolated from saline soil.</title>
        <authorList>
            <person name="Sun J.-Q."/>
            <person name="Xu L."/>
        </authorList>
    </citation>
    <scope>NUCLEOTIDE SEQUENCE [LARGE SCALE GENOMIC DNA]</scope>
    <source>
        <strain evidence="5 6">JCM 31130</strain>
    </source>
</reference>
<proteinExistence type="predicted"/>
<evidence type="ECO:0000256" key="1">
    <source>
        <dbReference type="ARBA" id="ARBA00022603"/>
    </source>
</evidence>
<name>A0A508AID9_9GAMM</name>
<evidence type="ECO:0000313" key="5">
    <source>
        <dbReference type="EMBL" id="TQD49666.1"/>
    </source>
</evidence>
<evidence type="ECO:0000259" key="4">
    <source>
        <dbReference type="Pfam" id="PF13649"/>
    </source>
</evidence>